<dbReference type="Proteomes" id="UP000320653">
    <property type="component" value="Unassembled WGS sequence"/>
</dbReference>
<evidence type="ECO:0000313" key="1">
    <source>
        <dbReference type="EMBL" id="TWF43987.1"/>
    </source>
</evidence>
<comment type="caution">
    <text evidence="1">The sequence shown here is derived from an EMBL/GenBank/DDBJ whole genome shotgun (WGS) entry which is preliminary data.</text>
</comment>
<accession>A0A561Q0W6</accession>
<proteinExistence type="predicted"/>
<gene>
    <name evidence="1" type="ORF">FHW37_11775</name>
</gene>
<evidence type="ECO:0000313" key="2">
    <source>
        <dbReference type="Proteomes" id="UP000320653"/>
    </source>
</evidence>
<reference evidence="1 2" key="1">
    <citation type="submission" date="2019-06" db="EMBL/GenBank/DDBJ databases">
        <title>Sorghum-associated microbial communities from plants grown in Nebraska, USA.</title>
        <authorList>
            <person name="Schachtman D."/>
        </authorList>
    </citation>
    <scope>NUCLEOTIDE SEQUENCE [LARGE SCALE GENOMIC DNA]</scope>
    <source>
        <strain evidence="1 2">1225</strain>
    </source>
</reference>
<dbReference type="RefSeq" id="WP_246691028.1">
    <property type="nucleotide sequence ID" value="NZ_VIWP01000017.1"/>
</dbReference>
<keyword evidence="2" id="KW-1185">Reference proteome</keyword>
<sequence length="51" mass="5548">MSINLLDISTPMHAAGFSHDEIMAVIGAFEQEKLLACVPGNRLLILKEIPV</sequence>
<organism evidence="1 2">
    <name type="scientific">Neorhizobium alkalisoli</name>
    <dbReference type="NCBI Taxonomy" id="528178"/>
    <lineage>
        <taxon>Bacteria</taxon>
        <taxon>Pseudomonadati</taxon>
        <taxon>Pseudomonadota</taxon>
        <taxon>Alphaproteobacteria</taxon>
        <taxon>Hyphomicrobiales</taxon>
        <taxon>Rhizobiaceae</taxon>
        <taxon>Rhizobium/Agrobacterium group</taxon>
        <taxon>Neorhizobium</taxon>
    </lineage>
</organism>
<name>A0A561Q0W6_9HYPH</name>
<dbReference type="EMBL" id="VIWP01000017">
    <property type="protein sequence ID" value="TWF43987.1"/>
    <property type="molecule type" value="Genomic_DNA"/>
</dbReference>
<protein>
    <submittedName>
        <fullName evidence="1">Uncharacterized protein</fullName>
    </submittedName>
</protein>
<dbReference type="AlphaFoldDB" id="A0A561Q0W6"/>